<feature type="compositionally biased region" description="Basic residues" evidence="2">
    <location>
        <begin position="248"/>
        <end position="264"/>
    </location>
</feature>
<accession>A0A1B7P3F1</accession>
<feature type="compositionally biased region" description="Polar residues" evidence="2">
    <location>
        <begin position="43"/>
        <end position="62"/>
    </location>
</feature>
<feature type="coiled-coil region" evidence="1">
    <location>
        <begin position="492"/>
        <end position="610"/>
    </location>
</feature>
<dbReference type="Proteomes" id="UP000091918">
    <property type="component" value="Unassembled WGS sequence"/>
</dbReference>
<sequence>MLEKSPARDKAQNLHVKQGQASSTNPIQGHANSPSPIDYSAPGNKNTKEGTNPSTENPNVQGSKRKEHDFSPNTDIKNVTTNGRESQRNDPPTQFPRAKSLSNGTGDENVPRSKLEVYSVARTTTSPQKRLAAFGAQSTAEETPSDKRISTSKNSRPATPSPAPSRKKGDKPGEAKEQEARSGSEISDMIAKAFHGAATNLHAPLRSKHPLPSKPVTERNVQSAPSSSLASSSSNNDRKDATPESRQLRKPKSKAVRGRSKKKLSTTEDGSSSEPEMSSRSKQPVLSAVEPETATGERLITAADASAKPVAGTRVVEIDTKGRSSKENVTSSRTASLGNGGELKPMTVDDVCNVKGTSPKNEQLSRGEFSPGNRGKEQAFTALGSGQGLSFAKVGKKRNKLRPRKSEELLKRQAEAQDSSPILEAKPQETLLEGPESEDDIDDHSMLSLADIPSDEELGIEKIEEIFGRDDVPDSGKLEYMKGIMIKQNQIIARKTQLVNHYLKENEALQEKAEEFDSSILTQEDDISEQQEQIVRLKAAVEEFQRQVQNQESFIKIAEQDKSRLEAELKSSVKSLRRTERDRKALKETLSKMEKDMAQMKNEVDKLIGDKNGCLATISRYESERDMLLCQLRHGPTRLETVRLESELLEKSAELAVANQNFKDLQREFTALRKGEKKEKEKHTPSILSTELRLLGDEKEEDWEPSIDQSGVERNPFAPLSLPVMVPSLFQFGEPTSRGNGGERDETKYQLPNTFLRQTEEAAKGLISIASVNATTHTEIPAGSAISKPKNKVEVLGASTQTETNLELSSHNSTPSNTAEVGVSTQTIAGADADEFEILDASIQTMHEPDVSSEDQTIKLDVLAGSTQKEADVGVHMVTMLEASTQTVVEIDISNSTQTRKVGVFEASTQTYIANGVCDMRDVQVQTDPVTVLRGSGVGQKIRLALIMLAWVVIIHWGHTKDQQLWLEANGLTHSAFVGIRDRSLGPFPWLEQLRYDLIIWLQIDRVLPG</sequence>
<protein>
    <submittedName>
        <fullName evidence="3">Uncharacterized protein</fullName>
    </submittedName>
</protein>
<evidence type="ECO:0000256" key="1">
    <source>
        <dbReference type="SAM" id="Coils"/>
    </source>
</evidence>
<feature type="region of interest" description="Disordered" evidence="2">
    <location>
        <begin position="1"/>
        <end position="442"/>
    </location>
</feature>
<feature type="compositionally biased region" description="Low complexity" evidence="2">
    <location>
        <begin position="268"/>
        <end position="281"/>
    </location>
</feature>
<gene>
    <name evidence="3" type="ORF">ACJ72_02086</name>
</gene>
<dbReference type="STRING" id="1658172.A0A1B7P3F1"/>
<dbReference type="OrthoDB" id="4200461at2759"/>
<feature type="compositionally biased region" description="Low complexity" evidence="2">
    <location>
        <begin position="223"/>
        <end position="234"/>
    </location>
</feature>
<proteinExistence type="predicted"/>
<evidence type="ECO:0000313" key="3">
    <source>
        <dbReference type="EMBL" id="OAX83556.1"/>
    </source>
</evidence>
<name>A0A1B7P3F1_9EURO</name>
<comment type="caution">
    <text evidence="3">The sequence shown here is derived from an EMBL/GenBank/DDBJ whole genome shotgun (WGS) entry which is preliminary data.</text>
</comment>
<feature type="compositionally biased region" description="Basic and acidic residues" evidence="2">
    <location>
        <begin position="1"/>
        <end position="12"/>
    </location>
</feature>
<evidence type="ECO:0000256" key="2">
    <source>
        <dbReference type="SAM" id="MobiDB-lite"/>
    </source>
</evidence>
<dbReference type="EMBL" id="LGUA01000162">
    <property type="protein sequence ID" value="OAX83556.1"/>
    <property type="molecule type" value="Genomic_DNA"/>
</dbReference>
<keyword evidence="4" id="KW-1185">Reference proteome</keyword>
<dbReference type="AlphaFoldDB" id="A0A1B7P3F1"/>
<feature type="compositionally biased region" description="Polar residues" evidence="2">
    <location>
        <begin position="71"/>
        <end position="92"/>
    </location>
</feature>
<feature type="compositionally biased region" description="Polar residues" evidence="2">
    <location>
        <begin position="327"/>
        <end position="337"/>
    </location>
</feature>
<feature type="compositionally biased region" description="Basic residues" evidence="2">
    <location>
        <begin position="394"/>
        <end position="403"/>
    </location>
</feature>
<organism evidence="3 4">
    <name type="scientific">Emergomyces africanus</name>
    <dbReference type="NCBI Taxonomy" id="1955775"/>
    <lineage>
        <taxon>Eukaryota</taxon>
        <taxon>Fungi</taxon>
        <taxon>Dikarya</taxon>
        <taxon>Ascomycota</taxon>
        <taxon>Pezizomycotina</taxon>
        <taxon>Eurotiomycetes</taxon>
        <taxon>Eurotiomycetidae</taxon>
        <taxon>Onygenales</taxon>
        <taxon>Ajellomycetaceae</taxon>
        <taxon>Emergomyces</taxon>
    </lineage>
</organism>
<feature type="compositionally biased region" description="Polar residues" evidence="2">
    <location>
        <begin position="355"/>
        <end position="364"/>
    </location>
</feature>
<feature type="compositionally biased region" description="Basic and acidic residues" evidence="2">
    <location>
        <begin position="236"/>
        <end position="247"/>
    </location>
</feature>
<reference evidence="3 4" key="1">
    <citation type="submission" date="2015-07" db="EMBL/GenBank/DDBJ databases">
        <title>Emmonsia species relationships and genome sequence.</title>
        <authorList>
            <person name="Cuomo C.A."/>
            <person name="Schwartz I.S."/>
            <person name="Kenyon C."/>
            <person name="de Hoog G.S."/>
            <person name="Govender N.P."/>
            <person name="Botha A."/>
            <person name="Moreno L."/>
            <person name="de Vries M."/>
            <person name="Munoz J.F."/>
            <person name="Stielow J.B."/>
        </authorList>
    </citation>
    <scope>NUCLEOTIDE SEQUENCE [LARGE SCALE GENOMIC DNA]</scope>
    <source>
        <strain evidence="3 4">CBS 136260</strain>
    </source>
</reference>
<keyword evidence="1" id="KW-0175">Coiled coil</keyword>
<evidence type="ECO:0000313" key="4">
    <source>
        <dbReference type="Proteomes" id="UP000091918"/>
    </source>
</evidence>
<feature type="compositionally biased region" description="Basic and acidic residues" evidence="2">
    <location>
        <begin position="404"/>
        <end position="415"/>
    </location>
</feature>
<feature type="compositionally biased region" description="Basic and acidic residues" evidence="2">
    <location>
        <begin position="316"/>
        <end position="326"/>
    </location>
</feature>
<dbReference type="Gene3D" id="6.10.250.3110">
    <property type="match status" value="1"/>
</dbReference>
<feature type="compositionally biased region" description="Basic and acidic residues" evidence="2">
    <location>
        <begin position="170"/>
        <end position="182"/>
    </location>
</feature>
<feature type="compositionally biased region" description="Polar residues" evidence="2">
    <location>
        <begin position="19"/>
        <end position="35"/>
    </location>
</feature>